<evidence type="ECO:0000313" key="1">
    <source>
        <dbReference type="Proteomes" id="UP000887565"/>
    </source>
</evidence>
<sequence>MVHISNLKEFKTSDLLNFAPQAKFCYINGVRATEQFWSEEIFEILNRKITFQNLNYRLIKNNLGENLIIIDLYLDKENQISLTNWLIDQQFGLQFNVIEALSRKI</sequence>
<name>A0A915JKR4_ROMCU</name>
<evidence type="ECO:0000313" key="2">
    <source>
        <dbReference type="WBParaSite" id="nRc.2.0.1.t26667-RA"/>
    </source>
</evidence>
<dbReference type="Gene3D" id="2.40.50.90">
    <property type="match status" value="1"/>
</dbReference>
<dbReference type="AlphaFoldDB" id="A0A915JKR4"/>
<dbReference type="Proteomes" id="UP000887565">
    <property type="component" value="Unplaced"/>
</dbReference>
<dbReference type="InterPro" id="IPR035437">
    <property type="entry name" value="SNase_OB-fold_sf"/>
</dbReference>
<keyword evidence="1" id="KW-1185">Reference proteome</keyword>
<dbReference type="WBParaSite" id="nRc.2.0.1.t26667-RA">
    <property type="protein sequence ID" value="nRc.2.0.1.t26667-RA"/>
    <property type="gene ID" value="nRc.2.0.1.g26667"/>
</dbReference>
<proteinExistence type="predicted"/>
<protein>
    <submittedName>
        <fullName evidence="2">Uncharacterized protein</fullName>
    </submittedName>
</protein>
<organism evidence="1 2">
    <name type="scientific">Romanomermis culicivorax</name>
    <name type="common">Nematode worm</name>
    <dbReference type="NCBI Taxonomy" id="13658"/>
    <lineage>
        <taxon>Eukaryota</taxon>
        <taxon>Metazoa</taxon>
        <taxon>Ecdysozoa</taxon>
        <taxon>Nematoda</taxon>
        <taxon>Enoplea</taxon>
        <taxon>Dorylaimia</taxon>
        <taxon>Mermithida</taxon>
        <taxon>Mermithoidea</taxon>
        <taxon>Mermithidae</taxon>
        <taxon>Romanomermis</taxon>
    </lineage>
</organism>
<accession>A0A915JKR4</accession>
<reference evidence="2" key="1">
    <citation type="submission" date="2022-11" db="UniProtKB">
        <authorList>
            <consortium name="WormBaseParasite"/>
        </authorList>
    </citation>
    <scope>IDENTIFICATION</scope>
</reference>